<dbReference type="AlphaFoldDB" id="A0A1I7XNP1"/>
<reference evidence="3" key="1">
    <citation type="submission" date="2016-11" db="UniProtKB">
        <authorList>
            <consortium name="WormBaseParasite"/>
        </authorList>
    </citation>
    <scope>IDENTIFICATION</scope>
</reference>
<evidence type="ECO:0000256" key="1">
    <source>
        <dbReference type="SAM" id="Phobius"/>
    </source>
</evidence>
<keyword evidence="1" id="KW-1133">Transmembrane helix</keyword>
<sequence>MSTEVPDWIEGPRDHTTIHSIIDATRRVDPCEREYAFCEMIKVIERMDSSNDDNIPVFISVYDVIREWLEKKDEETLTRHSSLILEPMPYLIDTAKQHELLQKHVDPMIRYLVDRLAFPLIILPSFFIFYKVY</sequence>
<protein>
    <submittedName>
        <fullName evidence="3">Serine/threonine-protein kinase ATR</fullName>
    </submittedName>
</protein>
<evidence type="ECO:0000313" key="2">
    <source>
        <dbReference type="Proteomes" id="UP000095283"/>
    </source>
</evidence>
<organism evidence="2 3">
    <name type="scientific">Heterorhabditis bacteriophora</name>
    <name type="common">Entomopathogenic nematode worm</name>
    <dbReference type="NCBI Taxonomy" id="37862"/>
    <lineage>
        <taxon>Eukaryota</taxon>
        <taxon>Metazoa</taxon>
        <taxon>Ecdysozoa</taxon>
        <taxon>Nematoda</taxon>
        <taxon>Chromadorea</taxon>
        <taxon>Rhabditida</taxon>
        <taxon>Rhabditina</taxon>
        <taxon>Rhabditomorpha</taxon>
        <taxon>Strongyloidea</taxon>
        <taxon>Heterorhabditidae</taxon>
        <taxon>Heterorhabditis</taxon>
    </lineage>
</organism>
<keyword evidence="2" id="KW-1185">Reference proteome</keyword>
<proteinExistence type="predicted"/>
<keyword evidence="1" id="KW-0472">Membrane</keyword>
<dbReference type="WBParaSite" id="Hba_19140">
    <property type="protein sequence ID" value="Hba_19140"/>
    <property type="gene ID" value="Hba_19140"/>
</dbReference>
<feature type="transmembrane region" description="Helical" evidence="1">
    <location>
        <begin position="112"/>
        <end position="130"/>
    </location>
</feature>
<accession>A0A1I7XNP1</accession>
<keyword evidence="1" id="KW-0812">Transmembrane</keyword>
<evidence type="ECO:0000313" key="3">
    <source>
        <dbReference type="WBParaSite" id="Hba_19140"/>
    </source>
</evidence>
<name>A0A1I7XNP1_HETBA</name>
<dbReference type="Proteomes" id="UP000095283">
    <property type="component" value="Unplaced"/>
</dbReference>